<accession>A0A8E0WLJ3</accession>
<dbReference type="EMBL" id="JFKF01000110">
    <property type="protein sequence ID" value="KDO02784.1"/>
    <property type="molecule type" value="Genomic_DNA"/>
</dbReference>
<dbReference type="Proteomes" id="UP000027161">
    <property type="component" value="Unassembled WGS sequence"/>
</dbReference>
<protein>
    <submittedName>
        <fullName evidence="1">Uncharacterized protein</fullName>
    </submittedName>
</protein>
<evidence type="ECO:0000313" key="2">
    <source>
        <dbReference type="Proteomes" id="UP000027161"/>
    </source>
</evidence>
<reference evidence="1 2" key="1">
    <citation type="submission" date="2014-02" db="EMBL/GenBank/DDBJ databases">
        <title>Draft genome sequence of Rickettsia buchneri sp. nov. ISO7T.</title>
        <authorList>
            <person name="Felsheim R.F."/>
            <person name="Kurtti T.J."/>
            <person name="Munderloh U.G."/>
        </authorList>
    </citation>
    <scope>NUCLEOTIDE SEQUENCE [LARGE SCALE GENOMIC DNA]</scope>
    <source>
        <strain evidence="1 2">ISO7</strain>
    </source>
</reference>
<sequence length="170" mass="19847">MDVKDDIIPRKALFALSKYKELNFSPDGKYISYIAEKDNKSYIYIVDSDDPDNIITTIDIKCGNCNYAWGYNNHILYLEREASTNNNQLYSYDIKTKQTKLLIPDKNLTAKLIAASLKNPNEVLIGLKQTDQTYFDIYSFNLTDYSKKLVLKNDKFWNFLFDNNLTRVSY</sequence>
<dbReference type="RefSeq" id="WP_037214233.1">
    <property type="nucleotide sequence ID" value="NZ_JFKF01000110.1"/>
</dbReference>
<name>A0A8E0WLJ3_9RICK</name>
<dbReference type="AlphaFoldDB" id="A0A8E0WLJ3"/>
<dbReference type="Gene3D" id="2.120.10.30">
    <property type="entry name" value="TolB, C-terminal domain"/>
    <property type="match status" value="1"/>
</dbReference>
<proteinExistence type="predicted"/>
<organism evidence="1 2">
    <name type="scientific">Rickettsia tamurae subsp. buchneri</name>
    <dbReference type="NCBI Taxonomy" id="1462938"/>
    <lineage>
        <taxon>Bacteria</taxon>
        <taxon>Pseudomonadati</taxon>
        <taxon>Pseudomonadota</taxon>
        <taxon>Alphaproteobacteria</taxon>
        <taxon>Rickettsiales</taxon>
        <taxon>Rickettsiaceae</taxon>
        <taxon>Rickettsieae</taxon>
        <taxon>Rickettsia</taxon>
        <taxon>spotted fever group</taxon>
    </lineage>
</organism>
<dbReference type="InterPro" id="IPR011042">
    <property type="entry name" value="6-blade_b-propeller_TolB-like"/>
</dbReference>
<dbReference type="SUPFAM" id="SSF69304">
    <property type="entry name" value="Tricorn protease N-terminal domain"/>
    <property type="match status" value="1"/>
</dbReference>
<gene>
    <name evidence="1" type="ORF">REISMN_05105</name>
</gene>
<keyword evidence="2" id="KW-1185">Reference proteome</keyword>
<evidence type="ECO:0000313" key="1">
    <source>
        <dbReference type="EMBL" id="KDO02784.1"/>
    </source>
</evidence>
<comment type="caution">
    <text evidence="1">The sequence shown here is derived from an EMBL/GenBank/DDBJ whole genome shotgun (WGS) entry which is preliminary data.</text>
</comment>